<dbReference type="InterPro" id="IPR036179">
    <property type="entry name" value="Ig-like_dom_sf"/>
</dbReference>
<dbReference type="Gene3D" id="2.60.40.10">
    <property type="entry name" value="Immunoglobulins"/>
    <property type="match status" value="1"/>
</dbReference>
<feature type="region of interest" description="Disordered" evidence="1">
    <location>
        <begin position="151"/>
        <end position="180"/>
    </location>
</feature>
<evidence type="ECO:0000259" key="3">
    <source>
        <dbReference type="Pfam" id="PF07686"/>
    </source>
</evidence>
<keyword evidence="2" id="KW-0812">Transmembrane</keyword>
<feature type="domain" description="Immunoglobulin V-set" evidence="3">
    <location>
        <begin position="12"/>
        <end position="111"/>
    </location>
</feature>
<comment type="caution">
    <text evidence="4">The sequence shown here is derived from an EMBL/GenBank/DDBJ whole genome shotgun (WGS) entry which is preliminary data.</text>
</comment>
<feature type="transmembrane region" description="Helical" evidence="2">
    <location>
        <begin position="126"/>
        <end position="147"/>
    </location>
</feature>
<dbReference type="InterPro" id="IPR013106">
    <property type="entry name" value="Ig_V-set"/>
</dbReference>
<accession>A0AAW2A0C1</accession>
<dbReference type="Proteomes" id="UP001479290">
    <property type="component" value="Unassembled WGS sequence"/>
</dbReference>
<organism evidence="4 5">
    <name type="scientific">Culter alburnus</name>
    <name type="common">Topmouth culter</name>
    <dbReference type="NCBI Taxonomy" id="194366"/>
    <lineage>
        <taxon>Eukaryota</taxon>
        <taxon>Metazoa</taxon>
        <taxon>Chordata</taxon>
        <taxon>Craniata</taxon>
        <taxon>Vertebrata</taxon>
        <taxon>Euteleostomi</taxon>
        <taxon>Actinopterygii</taxon>
        <taxon>Neopterygii</taxon>
        <taxon>Teleostei</taxon>
        <taxon>Ostariophysi</taxon>
        <taxon>Cypriniformes</taxon>
        <taxon>Xenocyprididae</taxon>
        <taxon>Xenocypridinae</taxon>
        <taxon>Culter</taxon>
    </lineage>
</organism>
<dbReference type="AlphaFoldDB" id="A0AAW2A0C1"/>
<dbReference type="PANTHER" id="PTHR21063:SF4">
    <property type="entry name" value="CD48 ANTIGEN-RELATED"/>
    <property type="match status" value="1"/>
</dbReference>
<evidence type="ECO:0000313" key="5">
    <source>
        <dbReference type="Proteomes" id="UP001479290"/>
    </source>
</evidence>
<keyword evidence="2" id="KW-1133">Transmembrane helix</keyword>
<reference evidence="4 5" key="1">
    <citation type="submission" date="2024-05" db="EMBL/GenBank/DDBJ databases">
        <title>A high-quality chromosomal-level genome assembly of Topmouth culter (Culter alburnus).</title>
        <authorList>
            <person name="Zhao H."/>
        </authorList>
    </citation>
    <scope>NUCLEOTIDE SEQUENCE [LARGE SCALE GENOMIC DNA]</scope>
    <source>
        <strain evidence="4">CATC2023</strain>
        <tissue evidence="4">Muscle</tissue>
    </source>
</reference>
<proteinExistence type="predicted"/>
<keyword evidence="5" id="KW-1185">Reference proteome</keyword>
<feature type="non-terminal residue" evidence="4">
    <location>
        <position position="1"/>
    </location>
</feature>
<dbReference type="InterPro" id="IPR013783">
    <property type="entry name" value="Ig-like_fold"/>
</dbReference>
<evidence type="ECO:0000256" key="2">
    <source>
        <dbReference type="SAM" id="Phobius"/>
    </source>
</evidence>
<dbReference type="Pfam" id="PF07686">
    <property type="entry name" value="V-set"/>
    <property type="match status" value="1"/>
</dbReference>
<name>A0AAW2A0C1_CULAL</name>
<evidence type="ECO:0000256" key="1">
    <source>
        <dbReference type="SAM" id="MobiDB-lite"/>
    </source>
</evidence>
<gene>
    <name evidence="4" type="ORF">ABG768_001609</name>
</gene>
<dbReference type="SUPFAM" id="SSF48726">
    <property type="entry name" value="Immunoglobulin"/>
    <property type="match status" value="1"/>
</dbReference>
<feature type="compositionally biased region" description="Basic and acidic residues" evidence="1">
    <location>
        <begin position="156"/>
        <end position="180"/>
    </location>
</feature>
<keyword evidence="2" id="KW-0472">Membrane</keyword>
<sequence>VFSDETGGVKTVSVIKGNPVFLITSVTEIQKGDLIEWLFGPQNITIAKTDGKNNSIHNENDVRFKNRLNLDNQTGDLIIKNSNIEHSGHYQLKIINNNTYTIQKSFSVTVHPGLSPAVPDPGQSSGAVAGIVVAVLLVFAAVGGLIYHKSSKPKRSREENGQNHTSNKDEETELTKPVET</sequence>
<protein>
    <recommendedName>
        <fullName evidence="3">Immunoglobulin V-set domain-containing protein</fullName>
    </recommendedName>
</protein>
<dbReference type="PANTHER" id="PTHR21063">
    <property type="entry name" value="LFA-3"/>
    <property type="match status" value="1"/>
</dbReference>
<dbReference type="EMBL" id="JAWDJR010000010">
    <property type="protein sequence ID" value="KAK9967201.1"/>
    <property type="molecule type" value="Genomic_DNA"/>
</dbReference>
<evidence type="ECO:0000313" key="4">
    <source>
        <dbReference type="EMBL" id="KAK9967201.1"/>
    </source>
</evidence>